<dbReference type="KEGG" id="psti:SOO65_14710"/>
<dbReference type="Gene3D" id="3.50.50.60">
    <property type="entry name" value="FAD/NAD(P)-binding domain"/>
    <property type="match status" value="1"/>
</dbReference>
<dbReference type="PANTHER" id="PTHR46313:SF3">
    <property type="entry name" value="PROLYCOPENE ISOMERASE, CHLOROPLASTIC"/>
    <property type="match status" value="1"/>
</dbReference>
<gene>
    <name evidence="1" type="ORF">SOO65_14710</name>
</gene>
<dbReference type="EMBL" id="CP139487">
    <property type="protein sequence ID" value="WPU63944.1"/>
    <property type="molecule type" value="Genomic_DNA"/>
</dbReference>
<organism evidence="1 2">
    <name type="scientific">Peredibacter starrii</name>
    <dbReference type="NCBI Taxonomy" id="28202"/>
    <lineage>
        <taxon>Bacteria</taxon>
        <taxon>Pseudomonadati</taxon>
        <taxon>Bdellovibrionota</taxon>
        <taxon>Bacteriovoracia</taxon>
        <taxon>Bacteriovoracales</taxon>
        <taxon>Bacteriovoracaceae</taxon>
        <taxon>Peredibacter</taxon>
    </lineage>
</organism>
<dbReference type="InterPro" id="IPR045892">
    <property type="entry name" value="CrtISO-like"/>
</dbReference>
<dbReference type="InterPro" id="IPR036188">
    <property type="entry name" value="FAD/NAD-bd_sf"/>
</dbReference>
<evidence type="ECO:0000313" key="1">
    <source>
        <dbReference type="EMBL" id="WPU63944.1"/>
    </source>
</evidence>
<dbReference type="SUPFAM" id="SSF51905">
    <property type="entry name" value="FAD/NAD(P)-binding domain"/>
    <property type="match status" value="1"/>
</dbReference>
<protein>
    <submittedName>
        <fullName evidence="1">NAD(P)-binding protein</fullName>
    </submittedName>
</protein>
<sequence>MKTLVVGAGGGGIASALLAGLRGEETTLVEAHASIGGCASYFKRGPFVFDVGATTVSGIGEDEPLGRLFSLLGSKPDLVPADPGIVFHLSSGKTLSYYRDFEKWMRELEKNFPELNHRPFWSLVQKVNRDGWRLLRNVHTFPPQNLNEFFSILNYPASIKLLPNLFLSTELMLKHFGLFEKEYLELINGILIISAQSESHKTPFMVGAMALAYPSETYVPVGGMKGLMDYFERELERLKITVKKKTKVTELPKEERVILNLPVWNLAELSNEFTREAETHPGHWGSFVLYFGVKSEISSPYHQIHLNHPDVKNYFVSFSLPGDNLRAHVGYQTVVISTHEIAKSWYVLSEEEYLARKKHLEAIIMDDFKSRFKVDEIKFLMSGTPKTFESFTGRKFGFVGGVPFLHGKNPFSLLSPVTNLKEVYRVGDTIFPGQGLCGVVAGALQLHDRLR</sequence>
<reference evidence="1 2" key="1">
    <citation type="submission" date="2023-11" db="EMBL/GenBank/DDBJ databases">
        <title>Peredibacter starrii A3.12.</title>
        <authorList>
            <person name="Mitchell R.J."/>
        </authorList>
    </citation>
    <scope>NUCLEOTIDE SEQUENCE [LARGE SCALE GENOMIC DNA]</scope>
    <source>
        <strain evidence="1 2">A3.12</strain>
    </source>
</reference>
<dbReference type="PANTHER" id="PTHR46313">
    <property type="match status" value="1"/>
</dbReference>
<proteinExistence type="predicted"/>
<evidence type="ECO:0000313" key="2">
    <source>
        <dbReference type="Proteomes" id="UP001324634"/>
    </source>
</evidence>
<dbReference type="Proteomes" id="UP001324634">
    <property type="component" value="Chromosome"/>
</dbReference>
<keyword evidence="2" id="KW-1185">Reference proteome</keyword>
<name>A0AAX4HKZ3_9BACT</name>
<accession>A0AAX4HKZ3</accession>
<dbReference type="RefSeq" id="WP_321391646.1">
    <property type="nucleotide sequence ID" value="NZ_CP139487.1"/>
</dbReference>
<dbReference type="AlphaFoldDB" id="A0AAX4HKZ3"/>
<dbReference type="Pfam" id="PF13450">
    <property type="entry name" value="NAD_binding_8"/>
    <property type="match status" value="1"/>
</dbReference>
<dbReference type="GO" id="GO:0016116">
    <property type="term" value="P:carotenoid metabolic process"/>
    <property type="evidence" value="ECO:0007669"/>
    <property type="project" value="InterPro"/>
</dbReference>